<proteinExistence type="predicted"/>
<evidence type="ECO:0000313" key="3">
    <source>
        <dbReference type="Proteomes" id="UP001201163"/>
    </source>
</evidence>
<dbReference type="Proteomes" id="UP001201163">
    <property type="component" value="Unassembled WGS sequence"/>
</dbReference>
<gene>
    <name evidence="2" type="ORF">EDB92DRAFT_1601782</name>
</gene>
<accession>A0AAD4QG11</accession>
<sequence length="245" mass="26607">MQCGKCLIHGPSSPEITWFEGENCVLIYVPNLQPPHPSFWRRIPSPGSSFSLTSPITPFTSTAYQGGVHRRHHPFPRNHSPHPQLPPHTTTGPPNEQFSQQGRATTHLPIKHDDDQRASSDGAVHHTSEAGLGPVQNGTAPGSPIDKEAGYCRGAGYPNVSIGNSAPQGHNRNPLFQNATGHDRTGVGGVRNGNIDMNNRERSFVETTRTLTRVKLRVSQSFSRSGINVGVHGQTNDVGDRSRNV</sequence>
<dbReference type="EMBL" id="JAKELL010000009">
    <property type="protein sequence ID" value="KAH8996375.1"/>
    <property type="molecule type" value="Genomic_DNA"/>
</dbReference>
<evidence type="ECO:0000256" key="1">
    <source>
        <dbReference type="SAM" id="MobiDB-lite"/>
    </source>
</evidence>
<feature type="compositionally biased region" description="Basic and acidic residues" evidence="1">
    <location>
        <begin position="110"/>
        <end position="128"/>
    </location>
</feature>
<evidence type="ECO:0000313" key="2">
    <source>
        <dbReference type="EMBL" id="KAH8996375.1"/>
    </source>
</evidence>
<reference evidence="2" key="1">
    <citation type="submission" date="2022-01" db="EMBL/GenBank/DDBJ databases">
        <title>Comparative genomics reveals a dynamic genome evolution in the ectomycorrhizal milk-cap (Lactarius) mushrooms.</title>
        <authorList>
            <consortium name="DOE Joint Genome Institute"/>
            <person name="Lebreton A."/>
            <person name="Tang N."/>
            <person name="Kuo A."/>
            <person name="LaButti K."/>
            <person name="Drula E."/>
            <person name="Barry K."/>
            <person name="Clum A."/>
            <person name="Lipzen A."/>
            <person name="Mousain D."/>
            <person name="Ng V."/>
            <person name="Wang R."/>
            <person name="Wang X."/>
            <person name="Dai Y."/>
            <person name="Henrissat B."/>
            <person name="Grigoriev I.V."/>
            <person name="Guerin-Laguette A."/>
            <person name="Yu F."/>
            <person name="Martin F.M."/>
        </authorList>
    </citation>
    <scope>NUCLEOTIDE SEQUENCE</scope>
    <source>
        <strain evidence="2">QP</strain>
    </source>
</reference>
<dbReference type="AlphaFoldDB" id="A0AAD4QG11"/>
<comment type="caution">
    <text evidence="2">The sequence shown here is derived from an EMBL/GenBank/DDBJ whole genome shotgun (WGS) entry which is preliminary data.</text>
</comment>
<name>A0AAD4QG11_9AGAM</name>
<feature type="region of interest" description="Disordered" evidence="1">
    <location>
        <begin position="162"/>
        <end position="195"/>
    </location>
</feature>
<keyword evidence="3" id="KW-1185">Reference proteome</keyword>
<protein>
    <submittedName>
        <fullName evidence="2">Uncharacterized protein</fullName>
    </submittedName>
</protein>
<feature type="compositionally biased region" description="Basic residues" evidence="1">
    <location>
        <begin position="68"/>
        <end position="80"/>
    </location>
</feature>
<feature type="region of interest" description="Disordered" evidence="1">
    <location>
        <begin position="66"/>
        <end position="147"/>
    </location>
</feature>
<feature type="compositionally biased region" description="Polar residues" evidence="1">
    <location>
        <begin position="162"/>
        <end position="180"/>
    </location>
</feature>
<organism evidence="2 3">
    <name type="scientific">Lactarius akahatsu</name>
    <dbReference type="NCBI Taxonomy" id="416441"/>
    <lineage>
        <taxon>Eukaryota</taxon>
        <taxon>Fungi</taxon>
        <taxon>Dikarya</taxon>
        <taxon>Basidiomycota</taxon>
        <taxon>Agaricomycotina</taxon>
        <taxon>Agaricomycetes</taxon>
        <taxon>Russulales</taxon>
        <taxon>Russulaceae</taxon>
        <taxon>Lactarius</taxon>
    </lineage>
</organism>
<feature type="compositionally biased region" description="Polar residues" evidence="1">
    <location>
        <begin position="87"/>
        <end position="104"/>
    </location>
</feature>